<reference evidence="2" key="1">
    <citation type="submission" date="2021-03" db="EMBL/GenBank/DDBJ databases">
        <title>Draft genome sequence of rust myrtle Austropuccinia psidii MF-1, a brazilian biotype.</title>
        <authorList>
            <person name="Quecine M.C."/>
            <person name="Pachon D.M.R."/>
            <person name="Bonatelli M.L."/>
            <person name="Correr F.H."/>
            <person name="Franceschini L.M."/>
            <person name="Leite T.F."/>
            <person name="Margarido G.R.A."/>
            <person name="Almeida C.A."/>
            <person name="Ferrarezi J.A."/>
            <person name="Labate C.A."/>
        </authorList>
    </citation>
    <scope>NUCLEOTIDE SEQUENCE</scope>
    <source>
        <strain evidence="2">MF-1</strain>
    </source>
</reference>
<organism evidence="2 3">
    <name type="scientific">Austropuccinia psidii MF-1</name>
    <dbReference type="NCBI Taxonomy" id="1389203"/>
    <lineage>
        <taxon>Eukaryota</taxon>
        <taxon>Fungi</taxon>
        <taxon>Dikarya</taxon>
        <taxon>Basidiomycota</taxon>
        <taxon>Pucciniomycotina</taxon>
        <taxon>Pucciniomycetes</taxon>
        <taxon>Pucciniales</taxon>
        <taxon>Sphaerophragmiaceae</taxon>
        <taxon>Austropuccinia</taxon>
    </lineage>
</organism>
<feature type="compositionally biased region" description="Basic and acidic residues" evidence="1">
    <location>
        <begin position="13"/>
        <end position="23"/>
    </location>
</feature>
<evidence type="ECO:0000256" key="1">
    <source>
        <dbReference type="SAM" id="MobiDB-lite"/>
    </source>
</evidence>
<evidence type="ECO:0000313" key="3">
    <source>
        <dbReference type="Proteomes" id="UP000765509"/>
    </source>
</evidence>
<protein>
    <submittedName>
        <fullName evidence="2">Uncharacterized protein</fullName>
    </submittedName>
</protein>
<feature type="compositionally biased region" description="Basic and acidic residues" evidence="1">
    <location>
        <begin position="132"/>
        <end position="144"/>
    </location>
</feature>
<sequence>SPEADITSIPVVRPEEYSTRKSEDIPVSVEELVYGRKAEGERTSAKSLDMHNKLLSSSEEVHGPRKDPRPSEWLNYHVLQRTSQKDTSLVDKPKHFVRGPKEGKHPSRSSSSLHKPESKSKNAKKRQASPKEQSEAQEKGKVQV</sequence>
<proteinExistence type="predicted"/>
<evidence type="ECO:0000313" key="2">
    <source>
        <dbReference type="EMBL" id="MBW0512330.1"/>
    </source>
</evidence>
<gene>
    <name evidence="2" type="ORF">O181_052045</name>
</gene>
<feature type="region of interest" description="Disordered" evidence="1">
    <location>
        <begin position="1"/>
        <end position="23"/>
    </location>
</feature>
<dbReference type="EMBL" id="AVOT02022735">
    <property type="protein sequence ID" value="MBW0512330.1"/>
    <property type="molecule type" value="Genomic_DNA"/>
</dbReference>
<feature type="non-terminal residue" evidence="2">
    <location>
        <position position="1"/>
    </location>
</feature>
<feature type="region of interest" description="Disordered" evidence="1">
    <location>
        <begin position="38"/>
        <end position="144"/>
    </location>
</feature>
<keyword evidence="3" id="KW-1185">Reference proteome</keyword>
<dbReference type="Proteomes" id="UP000765509">
    <property type="component" value="Unassembled WGS sequence"/>
</dbReference>
<dbReference type="AlphaFoldDB" id="A0A9Q3E460"/>
<name>A0A9Q3E460_9BASI</name>
<feature type="compositionally biased region" description="Basic and acidic residues" evidence="1">
    <location>
        <begin position="38"/>
        <end position="52"/>
    </location>
</feature>
<accession>A0A9Q3E460</accession>
<feature type="compositionally biased region" description="Basic and acidic residues" evidence="1">
    <location>
        <begin position="88"/>
        <end position="105"/>
    </location>
</feature>
<feature type="compositionally biased region" description="Basic and acidic residues" evidence="1">
    <location>
        <begin position="59"/>
        <end position="70"/>
    </location>
</feature>
<comment type="caution">
    <text evidence="2">The sequence shown here is derived from an EMBL/GenBank/DDBJ whole genome shotgun (WGS) entry which is preliminary data.</text>
</comment>